<dbReference type="Pfam" id="PF08532">
    <property type="entry name" value="Glyco_hydro_42M"/>
    <property type="match status" value="1"/>
</dbReference>
<feature type="binding site" evidence="11">
    <location>
        <position position="154"/>
    </location>
    <ligand>
        <name>Zn(2+)</name>
        <dbReference type="ChEBI" id="CHEBI:29105"/>
    </ligand>
</feature>
<dbReference type="GO" id="GO:0046872">
    <property type="term" value="F:metal ion binding"/>
    <property type="evidence" value="ECO:0007669"/>
    <property type="project" value="UniProtKB-KW"/>
</dbReference>
<dbReference type="CDD" id="cd03143">
    <property type="entry name" value="A4_beta-galactosidase_middle_domain"/>
    <property type="match status" value="1"/>
</dbReference>
<name>A0AAE3FI33_9BACT</name>
<dbReference type="InterPro" id="IPR013738">
    <property type="entry name" value="Beta_galactosidase_Trimer"/>
</dbReference>
<protein>
    <recommendedName>
        <fullName evidence="3 8">Beta-galactosidase</fullName>
        <shortName evidence="8">Beta-gal</shortName>
        <ecNumber evidence="3 8">3.2.1.23</ecNumber>
    </recommendedName>
</protein>
<evidence type="ECO:0000256" key="6">
    <source>
        <dbReference type="ARBA" id="ARBA00022833"/>
    </source>
</evidence>
<evidence type="ECO:0000256" key="9">
    <source>
        <dbReference type="PIRSR" id="PIRSR001084-1"/>
    </source>
</evidence>
<dbReference type="EC" id="3.2.1.23" evidence="3 8"/>
<reference evidence="14 15" key="1">
    <citation type="submission" date="2022-03" db="EMBL/GenBank/DDBJ databases">
        <title>Metagenome-assembled genomes from swine fecal metagenomes.</title>
        <authorList>
            <person name="Holman D.B."/>
            <person name="Kommadath A."/>
        </authorList>
    </citation>
    <scope>NUCLEOTIDE SEQUENCE [LARGE SCALE GENOMIC DNA]</scope>
    <source>
        <strain evidence="14">SUG147</strain>
    </source>
</reference>
<feature type="active site" description="Nucleophile" evidence="9">
    <location>
        <position position="295"/>
    </location>
</feature>
<dbReference type="GO" id="GO:0005975">
    <property type="term" value="P:carbohydrate metabolic process"/>
    <property type="evidence" value="ECO:0007669"/>
    <property type="project" value="InterPro"/>
</dbReference>
<evidence type="ECO:0000313" key="14">
    <source>
        <dbReference type="EMBL" id="MCI5755869.1"/>
    </source>
</evidence>
<evidence type="ECO:0000256" key="10">
    <source>
        <dbReference type="PIRSR" id="PIRSR001084-2"/>
    </source>
</evidence>
<feature type="binding site" evidence="10">
    <location>
        <position position="107"/>
    </location>
    <ligand>
        <name>substrate</name>
    </ligand>
</feature>
<evidence type="ECO:0000256" key="4">
    <source>
        <dbReference type="ARBA" id="ARBA00022723"/>
    </source>
</evidence>
<keyword evidence="4 11" id="KW-0479">Metal-binding</keyword>
<feature type="domain" description="Beta-galactosidase trimerisation" evidence="13">
    <location>
        <begin position="386"/>
        <end position="578"/>
    </location>
</feature>
<evidence type="ECO:0000256" key="5">
    <source>
        <dbReference type="ARBA" id="ARBA00022801"/>
    </source>
</evidence>
<dbReference type="AlphaFoldDB" id="A0AAE3FI33"/>
<dbReference type="InterPro" id="IPR003476">
    <property type="entry name" value="Glyco_hydro_42"/>
</dbReference>
<evidence type="ECO:0000256" key="1">
    <source>
        <dbReference type="ARBA" id="ARBA00001412"/>
    </source>
</evidence>
<dbReference type="SUPFAM" id="SSF51445">
    <property type="entry name" value="(Trans)glycosidases"/>
    <property type="match status" value="1"/>
</dbReference>
<dbReference type="EMBL" id="JALEMU010000096">
    <property type="protein sequence ID" value="MCI5755869.1"/>
    <property type="molecule type" value="Genomic_DNA"/>
</dbReference>
<organism evidence="14 15">
    <name type="scientific">Candidatus Colimorpha enterica</name>
    <dbReference type="NCBI Taxonomy" id="3083063"/>
    <lineage>
        <taxon>Bacteria</taxon>
        <taxon>Pseudomonadati</taxon>
        <taxon>Bacteroidota</taxon>
        <taxon>Bacteroidia</taxon>
        <taxon>Bacteroidales</taxon>
        <taxon>Candidatus Colimorpha</taxon>
    </lineage>
</organism>
<keyword evidence="7 8" id="KW-0326">Glycosidase</keyword>
<sequence>MNSKIFIGAAYYPEMWAENEVEKDIERCRTLGVNTLRIGEFAWGRMEPEEGKYDFGWLERTVDRLHEAGINTIMCTPTATPPRWFLEKYPEVIKVNNSGRRDAIASRCHICKTSPLMREKNRGIVTALAKHFGRRPGVIGWQIDNELYPYDWGCRCGLCVKAFRKYLAEKYHTVDELNAKWGMTRWSLDYPSFDSVEPPAPDEWYHPSLYTEWIRFQCRQIISYVNEQADIIHSLSDAPVGTDMMPHNILGYYDVNEKLDVIQYNHYDPAAKLYTNTFAYDFLRPIKSRPFWVTETQVGWNGSVFAECGYRPEGNCYANTMLPIALGGEMNLYWLFRTHPNGHEMGHGALFTTAGRSHRVSDEVGRAAADLEKCADFMSGTRIESKIAIHYSTDAMSNFAAAPLIKGFEYRTALIENFHRAFRHFNTDIIDAPHSLEGYDVVISPFMTTIKDDLKERLIAWINNGGTWIAGPMSDIMTDYTSKYTEAPFSFLEELAGVYTKYQKPIGNDVFRAHFADGTDAGISTCYDAFVPAEGTVSLAEYEGEFGGCSAITERRVGRGRVILLGTVPSKEALLRLVGMKPIAEASDSICLVSRTGEENGIIAVNLENTAGSVTLEGNYIELISGRVLSGNVSVMPYEVLVLKKTD</sequence>
<evidence type="ECO:0000256" key="11">
    <source>
        <dbReference type="PIRSR" id="PIRSR001084-3"/>
    </source>
</evidence>
<comment type="similarity">
    <text evidence="2 8">Belongs to the glycosyl hydrolase 42 family.</text>
</comment>
<comment type="caution">
    <text evidence="14">The sequence shown here is derived from an EMBL/GenBank/DDBJ whole genome shotgun (WGS) entry which is preliminary data.</text>
</comment>
<dbReference type="InterPro" id="IPR013780">
    <property type="entry name" value="Glyco_hydro_b"/>
</dbReference>
<dbReference type="GO" id="GO:0004565">
    <property type="term" value="F:beta-galactosidase activity"/>
    <property type="evidence" value="ECO:0007669"/>
    <property type="project" value="UniProtKB-EC"/>
</dbReference>
<dbReference type="Pfam" id="PF02449">
    <property type="entry name" value="Glyco_hydro_42"/>
    <property type="match status" value="1"/>
</dbReference>
<evidence type="ECO:0000259" key="12">
    <source>
        <dbReference type="Pfam" id="PF02449"/>
    </source>
</evidence>
<dbReference type="GO" id="GO:0009341">
    <property type="term" value="C:beta-galactosidase complex"/>
    <property type="evidence" value="ECO:0007669"/>
    <property type="project" value="InterPro"/>
</dbReference>
<dbReference type="InterPro" id="IPR029062">
    <property type="entry name" value="Class_I_gatase-like"/>
</dbReference>
<dbReference type="Gene3D" id="3.20.20.80">
    <property type="entry name" value="Glycosidases"/>
    <property type="match status" value="1"/>
</dbReference>
<feature type="binding site" evidence="11">
    <location>
        <position position="111"/>
    </location>
    <ligand>
        <name>Zn(2+)</name>
        <dbReference type="ChEBI" id="CHEBI:29105"/>
    </ligand>
</feature>
<gene>
    <name evidence="14" type="ORF">MR241_06190</name>
</gene>
<evidence type="ECO:0000256" key="8">
    <source>
        <dbReference type="PIRNR" id="PIRNR001084"/>
    </source>
</evidence>
<evidence type="ECO:0000256" key="3">
    <source>
        <dbReference type="ARBA" id="ARBA00012756"/>
    </source>
</evidence>
<feature type="binding site" evidence="11">
    <location>
        <position position="159"/>
    </location>
    <ligand>
        <name>Zn(2+)</name>
        <dbReference type="ChEBI" id="CHEBI:29105"/>
    </ligand>
</feature>
<dbReference type="PANTHER" id="PTHR36447:SF2">
    <property type="entry name" value="BETA-GALACTOSIDASE YESZ"/>
    <property type="match status" value="1"/>
</dbReference>
<feature type="binding site" evidence="11">
    <location>
        <position position="156"/>
    </location>
    <ligand>
        <name>Zn(2+)</name>
        <dbReference type="ChEBI" id="CHEBI:29105"/>
    </ligand>
</feature>
<evidence type="ECO:0000256" key="7">
    <source>
        <dbReference type="ARBA" id="ARBA00023295"/>
    </source>
</evidence>
<dbReference type="PIRSF" id="PIRSF001084">
    <property type="entry name" value="B-galactosidase"/>
    <property type="match status" value="1"/>
</dbReference>
<evidence type="ECO:0000313" key="15">
    <source>
        <dbReference type="Proteomes" id="UP001139365"/>
    </source>
</evidence>
<keyword evidence="6 11" id="KW-0862">Zinc</keyword>
<accession>A0AAE3FI33</accession>
<feature type="domain" description="Glycoside hydrolase family 42 N-terminal" evidence="12">
    <location>
        <begin position="11"/>
        <end position="373"/>
    </location>
</feature>
<dbReference type="InterPro" id="IPR017853">
    <property type="entry name" value="GH"/>
</dbReference>
<feature type="active site" description="Proton donor" evidence="9">
    <location>
        <position position="146"/>
    </location>
</feature>
<dbReference type="PANTHER" id="PTHR36447">
    <property type="entry name" value="BETA-GALACTOSIDASE GANA"/>
    <property type="match status" value="1"/>
</dbReference>
<dbReference type="Gene3D" id="2.60.40.1180">
    <property type="entry name" value="Golgi alpha-mannosidase II"/>
    <property type="match status" value="1"/>
</dbReference>
<dbReference type="Gene3D" id="3.40.50.880">
    <property type="match status" value="1"/>
</dbReference>
<comment type="catalytic activity">
    <reaction evidence="1 8">
        <text>Hydrolysis of terminal non-reducing beta-D-galactose residues in beta-D-galactosides.</text>
        <dbReference type="EC" id="3.2.1.23"/>
    </reaction>
</comment>
<proteinExistence type="inferred from homology"/>
<evidence type="ECO:0000256" key="2">
    <source>
        <dbReference type="ARBA" id="ARBA00005940"/>
    </source>
</evidence>
<dbReference type="InterPro" id="IPR013529">
    <property type="entry name" value="Glyco_hydro_42_N"/>
</dbReference>
<dbReference type="Proteomes" id="UP001139365">
    <property type="component" value="Unassembled WGS sequence"/>
</dbReference>
<evidence type="ECO:0000259" key="13">
    <source>
        <dbReference type="Pfam" id="PF08532"/>
    </source>
</evidence>
<keyword evidence="5 8" id="KW-0378">Hydrolase</keyword>
<dbReference type="SUPFAM" id="SSF52317">
    <property type="entry name" value="Class I glutamine amidotransferase-like"/>
    <property type="match status" value="1"/>
</dbReference>
<feature type="binding site" evidence="10">
    <location>
        <position position="145"/>
    </location>
    <ligand>
        <name>substrate</name>
    </ligand>
</feature>